<evidence type="ECO:0000256" key="2">
    <source>
        <dbReference type="ARBA" id="ARBA00007430"/>
    </source>
</evidence>
<dbReference type="PANTHER" id="PTHR30250:SF10">
    <property type="entry name" value="LIPOPOLYSACCHARIDE BIOSYNTHESIS PROTEIN WZXC"/>
    <property type="match status" value="1"/>
</dbReference>
<dbReference type="PANTHER" id="PTHR30250">
    <property type="entry name" value="PST FAMILY PREDICTED COLANIC ACID TRANSPORTER"/>
    <property type="match status" value="1"/>
</dbReference>
<name>A0A517LV70_9BACT</name>
<dbReference type="Proteomes" id="UP000319557">
    <property type="component" value="Chromosome"/>
</dbReference>
<feature type="transmembrane region" description="Helical" evidence="7">
    <location>
        <begin position="190"/>
        <end position="211"/>
    </location>
</feature>
<feature type="transmembrane region" description="Helical" evidence="7">
    <location>
        <begin position="374"/>
        <end position="397"/>
    </location>
</feature>
<keyword evidence="3" id="KW-1003">Cell membrane</keyword>
<accession>A0A517LV70</accession>
<evidence type="ECO:0000256" key="6">
    <source>
        <dbReference type="ARBA" id="ARBA00023136"/>
    </source>
</evidence>
<feature type="transmembrane region" description="Helical" evidence="7">
    <location>
        <begin position="57"/>
        <end position="84"/>
    </location>
</feature>
<evidence type="ECO:0008006" key="10">
    <source>
        <dbReference type="Google" id="ProtNLM"/>
    </source>
</evidence>
<feature type="transmembrane region" description="Helical" evidence="7">
    <location>
        <begin position="152"/>
        <end position="169"/>
    </location>
</feature>
<keyword evidence="6 7" id="KW-0472">Membrane</keyword>
<evidence type="ECO:0000256" key="4">
    <source>
        <dbReference type="ARBA" id="ARBA00022692"/>
    </source>
</evidence>
<comment type="subcellular location">
    <subcellularLocation>
        <location evidence="1">Cell membrane</location>
        <topology evidence="1">Multi-pass membrane protein</topology>
    </subcellularLocation>
</comment>
<keyword evidence="9" id="KW-1185">Reference proteome</keyword>
<dbReference type="EMBL" id="CP036261">
    <property type="protein sequence ID" value="QDS86516.1"/>
    <property type="molecule type" value="Genomic_DNA"/>
</dbReference>
<keyword evidence="4 7" id="KW-0812">Transmembrane</keyword>
<feature type="transmembrane region" description="Helical" evidence="7">
    <location>
        <begin position="26"/>
        <end position="51"/>
    </location>
</feature>
<gene>
    <name evidence="8" type="ORF">EC9_06800</name>
</gene>
<feature type="transmembrane region" description="Helical" evidence="7">
    <location>
        <begin position="337"/>
        <end position="362"/>
    </location>
</feature>
<evidence type="ECO:0000256" key="1">
    <source>
        <dbReference type="ARBA" id="ARBA00004651"/>
    </source>
</evidence>
<feature type="transmembrane region" description="Helical" evidence="7">
    <location>
        <begin position="121"/>
        <end position="140"/>
    </location>
</feature>
<sequence>MSPVPSLKMNRRLAAWANRFQLDRSLLWVLAARIWQVVSGPLTICLIGIYMSLDEQGVYYGIFSFLTIQAFFELGLLSVLITFAGHEATSLNVHAPPAFESEAWQRAAMRMAELLRSSRRWFAAAGVVYGVVALVMGWRVLSDLEFTNPVAWQWPLLLVLPCAALTVVWSPNVAILEGIGLRETVYRIRLLQAFSGSLVVWGCLTMGLGIWSVVAATATQTLWTGYLVAVYGRPVFRPILAQVGQSAEFSWRKDVVPFQWKVAVNGVLYYVTTQCFVLIILWFSKDSAEAGRLGMTLTATAAIQMLAMAWVQAKYPVAASLHGAGKREQAGTMWQQIAISSSALLVLAFIALTLLVMLLPWLDPRFENRFVSPEIVAILGLGCLANHLSAIQSFYILSRRFPPLMIMIPAMIIAASSIWLAGYFYSTWGIACAYAASFWLVLLPLQTWGYLKLRKC</sequence>
<reference evidence="8 9" key="1">
    <citation type="submission" date="2019-02" db="EMBL/GenBank/DDBJ databases">
        <title>Deep-cultivation of Planctomycetes and their phenomic and genomic characterization uncovers novel biology.</title>
        <authorList>
            <person name="Wiegand S."/>
            <person name="Jogler M."/>
            <person name="Boedeker C."/>
            <person name="Pinto D."/>
            <person name="Vollmers J."/>
            <person name="Rivas-Marin E."/>
            <person name="Kohn T."/>
            <person name="Peeters S.H."/>
            <person name="Heuer A."/>
            <person name="Rast P."/>
            <person name="Oberbeckmann S."/>
            <person name="Bunk B."/>
            <person name="Jeske O."/>
            <person name="Meyerdierks A."/>
            <person name="Storesund J.E."/>
            <person name="Kallscheuer N."/>
            <person name="Luecker S."/>
            <person name="Lage O.M."/>
            <person name="Pohl T."/>
            <person name="Merkel B.J."/>
            <person name="Hornburger P."/>
            <person name="Mueller R.-W."/>
            <person name="Bruemmer F."/>
            <person name="Labrenz M."/>
            <person name="Spormann A.M."/>
            <person name="Op den Camp H."/>
            <person name="Overmann J."/>
            <person name="Amann R."/>
            <person name="Jetten M.S.M."/>
            <person name="Mascher T."/>
            <person name="Medema M.H."/>
            <person name="Devos D.P."/>
            <person name="Kaster A.-K."/>
            <person name="Ovreas L."/>
            <person name="Rohde M."/>
            <person name="Galperin M.Y."/>
            <person name="Jogler C."/>
        </authorList>
    </citation>
    <scope>NUCLEOTIDE SEQUENCE [LARGE SCALE GENOMIC DNA]</scope>
    <source>
        <strain evidence="8 9">EC9</strain>
    </source>
</reference>
<feature type="transmembrane region" description="Helical" evidence="7">
    <location>
        <begin position="428"/>
        <end position="451"/>
    </location>
</feature>
<dbReference type="KEGG" id="ruv:EC9_06800"/>
<dbReference type="InterPro" id="IPR050833">
    <property type="entry name" value="Poly_Biosynth_Transport"/>
</dbReference>
<evidence type="ECO:0000256" key="5">
    <source>
        <dbReference type="ARBA" id="ARBA00022989"/>
    </source>
</evidence>
<evidence type="ECO:0000313" key="8">
    <source>
        <dbReference type="EMBL" id="QDS86516.1"/>
    </source>
</evidence>
<comment type="similarity">
    <text evidence="2">Belongs to the polysaccharide synthase family.</text>
</comment>
<feature type="transmembrane region" description="Helical" evidence="7">
    <location>
        <begin position="404"/>
        <end position="422"/>
    </location>
</feature>
<evidence type="ECO:0000256" key="3">
    <source>
        <dbReference type="ARBA" id="ARBA00022475"/>
    </source>
</evidence>
<keyword evidence="5 7" id="KW-1133">Transmembrane helix</keyword>
<organism evidence="8 9">
    <name type="scientific">Rosistilla ulvae</name>
    <dbReference type="NCBI Taxonomy" id="1930277"/>
    <lineage>
        <taxon>Bacteria</taxon>
        <taxon>Pseudomonadati</taxon>
        <taxon>Planctomycetota</taxon>
        <taxon>Planctomycetia</taxon>
        <taxon>Pirellulales</taxon>
        <taxon>Pirellulaceae</taxon>
        <taxon>Rosistilla</taxon>
    </lineage>
</organism>
<proteinExistence type="inferred from homology"/>
<protein>
    <recommendedName>
        <fullName evidence="10">Polysaccharide biosynthesis protein</fullName>
    </recommendedName>
</protein>
<evidence type="ECO:0000256" key="7">
    <source>
        <dbReference type="SAM" id="Phobius"/>
    </source>
</evidence>
<feature type="transmembrane region" description="Helical" evidence="7">
    <location>
        <begin position="262"/>
        <end position="284"/>
    </location>
</feature>
<dbReference type="AlphaFoldDB" id="A0A517LV70"/>
<dbReference type="GO" id="GO:0005886">
    <property type="term" value="C:plasma membrane"/>
    <property type="evidence" value="ECO:0007669"/>
    <property type="project" value="UniProtKB-SubCell"/>
</dbReference>
<evidence type="ECO:0000313" key="9">
    <source>
        <dbReference type="Proteomes" id="UP000319557"/>
    </source>
</evidence>